<dbReference type="OrthoDB" id="6472817at2759"/>
<evidence type="ECO:0000256" key="2">
    <source>
        <dbReference type="ARBA" id="ARBA00022448"/>
    </source>
</evidence>
<evidence type="ECO:0008006" key="10">
    <source>
        <dbReference type="Google" id="ProtNLM"/>
    </source>
</evidence>
<keyword evidence="2" id="KW-0813">Transport</keyword>
<evidence type="ECO:0000256" key="3">
    <source>
        <dbReference type="ARBA" id="ARBA00022475"/>
    </source>
</evidence>
<dbReference type="AlphaFoldDB" id="A0A4Y2L7A0"/>
<dbReference type="Proteomes" id="UP000499080">
    <property type="component" value="Unassembled WGS sequence"/>
</dbReference>
<keyword evidence="4" id="KW-0915">Sodium</keyword>
<evidence type="ECO:0000256" key="4">
    <source>
        <dbReference type="ARBA" id="ARBA00023053"/>
    </source>
</evidence>
<comment type="subcellular location">
    <subcellularLocation>
        <location evidence="1">Cell membrane</location>
        <topology evidence="1">Multi-pass membrane protein</topology>
    </subcellularLocation>
</comment>
<protein>
    <recommendedName>
        <fullName evidence="10">Sodium-dependent multivitamin transporter</fullName>
    </recommendedName>
</protein>
<dbReference type="GO" id="GO:0015293">
    <property type="term" value="F:symporter activity"/>
    <property type="evidence" value="ECO:0007669"/>
    <property type="project" value="TreeGrafter"/>
</dbReference>
<evidence type="ECO:0000256" key="5">
    <source>
        <dbReference type="ARBA" id="ARBA00023065"/>
    </source>
</evidence>
<keyword evidence="6" id="KW-0739">Sodium transport</keyword>
<comment type="caution">
    <text evidence="8">The sequence shown here is derived from an EMBL/GenBank/DDBJ whole genome shotgun (WGS) entry which is preliminary data.</text>
</comment>
<organism evidence="8 9">
    <name type="scientific">Araneus ventricosus</name>
    <name type="common">Orbweaver spider</name>
    <name type="synonym">Epeira ventricosa</name>
    <dbReference type="NCBI Taxonomy" id="182803"/>
    <lineage>
        <taxon>Eukaryota</taxon>
        <taxon>Metazoa</taxon>
        <taxon>Ecdysozoa</taxon>
        <taxon>Arthropoda</taxon>
        <taxon>Chelicerata</taxon>
        <taxon>Arachnida</taxon>
        <taxon>Araneae</taxon>
        <taxon>Araneomorphae</taxon>
        <taxon>Entelegynae</taxon>
        <taxon>Araneoidea</taxon>
        <taxon>Araneidae</taxon>
        <taxon>Araneus</taxon>
    </lineage>
</organism>
<keyword evidence="7" id="KW-0472">Membrane</keyword>
<name>A0A4Y2L7A0_ARAVE</name>
<dbReference type="GO" id="GO:0005886">
    <property type="term" value="C:plasma membrane"/>
    <property type="evidence" value="ECO:0007669"/>
    <property type="project" value="UniProtKB-SubCell"/>
</dbReference>
<reference evidence="8 9" key="1">
    <citation type="journal article" date="2019" name="Sci. Rep.">
        <title>Orb-weaving spider Araneus ventricosus genome elucidates the spidroin gene catalogue.</title>
        <authorList>
            <person name="Kono N."/>
            <person name="Nakamura H."/>
            <person name="Ohtoshi R."/>
            <person name="Moran D.A.P."/>
            <person name="Shinohara A."/>
            <person name="Yoshida Y."/>
            <person name="Fujiwara M."/>
            <person name="Mori M."/>
            <person name="Tomita M."/>
            <person name="Arakawa K."/>
        </authorList>
    </citation>
    <scope>NUCLEOTIDE SEQUENCE [LARGE SCALE GENOMIC DNA]</scope>
</reference>
<keyword evidence="5" id="KW-0406">Ion transport</keyword>
<gene>
    <name evidence="8" type="ORF">AVEN_194349_1</name>
</gene>
<dbReference type="InterPro" id="IPR038377">
    <property type="entry name" value="Na/Glc_symporter_sf"/>
</dbReference>
<keyword evidence="3" id="KW-1003">Cell membrane</keyword>
<dbReference type="PANTHER" id="PTHR42985">
    <property type="entry name" value="SODIUM-COUPLED MONOCARBOXYLATE TRANSPORTER"/>
    <property type="match status" value="1"/>
</dbReference>
<evidence type="ECO:0000313" key="8">
    <source>
        <dbReference type="EMBL" id="GBN09687.1"/>
    </source>
</evidence>
<evidence type="ECO:0000256" key="6">
    <source>
        <dbReference type="ARBA" id="ARBA00023201"/>
    </source>
</evidence>
<feature type="transmembrane region" description="Helical" evidence="7">
    <location>
        <begin position="136"/>
        <end position="157"/>
    </location>
</feature>
<accession>A0A4Y2L7A0</accession>
<feature type="transmembrane region" description="Helical" evidence="7">
    <location>
        <begin position="59"/>
        <end position="83"/>
    </location>
</feature>
<sequence length="205" mass="22590">MLLVAALAYGVICICIALALTKTSSLIQVAFLVLNTFEGPILAIFAIGVLTRKGFGKSVFFGLLAGFSMTLWIGCCSLFSGYVEPPLPLSTNKCASTFNLTSDYSTFEISNVISPSTTPEPSPHGETFFLNKMAFFWIRPISFVITFCCTFIAIFILDRNKAVISPDSKYLSPVVRLWTKKAATIEHHEENISLEKTCIFLKDTD</sequence>
<evidence type="ECO:0000313" key="9">
    <source>
        <dbReference type="Proteomes" id="UP000499080"/>
    </source>
</evidence>
<keyword evidence="7" id="KW-0812">Transmembrane</keyword>
<dbReference type="PANTHER" id="PTHR42985:SF40">
    <property type="entry name" value="LD47995P-RELATED"/>
    <property type="match status" value="1"/>
</dbReference>
<feature type="transmembrane region" description="Helical" evidence="7">
    <location>
        <begin position="29"/>
        <end position="50"/>
    </location>
</feature>
<evidence type="ECO:0000256" key="1">
    <source>
        <dbReference type="ARBA" id="ARBA00004651"/>
    </source>
</evidence>
<dbReference type="EMBL" id="BGPR01005386">
    <property type="protein sequence ID" value="GBN09687.1"/>
    <property type="molecule type" value="Genomic_DNA"/>
</dbReference>
<keyword evidence="7" id="KW-1133">Transmembrane helix</keyword>
<dbReference type="GO" id="GO:0006814">
    <property type="term" value="P:sodium ion transport"/>
    <property type="evidence" value="ECO:0007669"/>
    <property type="project" value="UniProtKB-KW"/>
</dbReference>
<proteinExistence type="predicted"/>
<keyword evidence="9" id="KW-1185">Reference proteome</keyword>
<dbReference type="Gene3D" id="1.20.1730.10">
    <property type="entry name" value="Sodium/glucose cotransporter"/>
    <property type="match status" value="1"/>
</dbReference>
<evidence type="ECO:0000256" key="7">
    <source>
        <dbReference type="SAM" id="Phobius"/>
    </source>
</evidence>
<dbReference type="InterPro" id="IPR051163">
    <property type="entry name" value="Sodium:Solute_Symporter_SSF"/>
</dbReference>